<evidence type="ECO:0000313" key="2">
    <source>
        <dbReference type="EMBL" id="MDL5056740.1"/>
    </source>
</evidence>
<accession>A0ABT7LXK0</accession>
<sequence>MNREQTHTGMLYLAQVQKKAIGKAGVQLLAYQATETTWVTVAGEEIIVTSEVNPFSDNLLVLVELSPSHQVMSIKEAKEWAIKLVQDYLVPGLTPDFLKAEAERAEQWRQTLTLQSQEFGRRSLEVEARREQIQGLEENLKREKKGLEQKEAELKAWEEELQNKQQELEAKEADLKAKG</sequence>
<gene>
    <name evidence="2" type="ORF">QQ055_04575</name>
</gene>
<evidence type="ECO:0000313" key="3">
    <source>
        <dbReference type="Proteomes" id="UP001230986"/>
    </source>
</evidence>
<evidence type="ECO:0000256" key="1">
    <source>
        <dbReference type="SAM" id="Coils"/>
    </source>
</evidence>
<keyword evidence="1" id="KW-0175">Coiled coil</keyword>
<name>A0ABT7LXK0_9CYAN</name>
<organism evidence="2 3">
    <name type="scientific">Geitlerinema calcuttense NRMC-F 0142</name>
    <dbReference type="NCBI Taxonomy" id="2922238"/>
    <lineage>
        <taxon>Bacteria</taxon>
        <taxon>Bacillati</taxon>
        <taxon>Cyanobacteriota</taxon>
        <taxon>Cyanophyceae</taxon>
        <taxon>Geitlerinematales</taxon>
        <taxon>Geitlerinemataceae</taxon>
        <taxon>Geitlerinema</taxon>
    </lineage>
</organism>
<comment type="caution">
    <text evidence="2">The sequence shown here is derived from an EMBL/GenBank/DDBJ whole genome shotgun (WGS) entry which is preliminary data.</text>
</comment>
<reference evidence="2 3" key="1">
    <citation type="submission" date="2023-06" db="EMBL/GenBank/DDBJ databases">
        <title>Whole genome sequence of Oscillatoria calcuttensis NRMC-F 0142.</title>
        <authorList>
            <person name="Shakena Fathima T."/>
            <person name="Muralitharan G."/>
            <person name="Thajuddin N."/>
        </authorList>
    </citation>
    <scope>NUCLEOTIDE SEQUENCE [LARGE SCALE GENOMIC DNA]</scope>
    <source>
        <strain evidence="2 3">NRMC-F 0142</strain>
    </source>
</reference>
<protein>
    <submittedName>
        <fullName evidence="2">Uncharacterized protein</fullName>
    </submittedName>
</protein>
<keyword evidence="3" id="KW-1185">Reference proteome</keyword>
<proteinExistence type="predicted"/>
<dbReference type="RefSeq" id="WP_283361962.1">
    <property type="nucleotide sequence ID" value="NZ_JASVEJ010000017.1"/>
</dbReference>
<dbReference type="EMBL" id="JASVEJ010000017">
    <property type="protein sequence ID" value="MDL5056740.1"/>
    <property type="molecule type" value="Genomic_DNA"/>
</dbReference>
<dbReference type="Proteomes" id="UP001230986">
    <property type="component" value="Unassembled WGS sequence"/>
</dbReference>
<feature type="coiled-coil region" evidence="1">
    <location>
        <begin position="126"/>
        <end position="178"/>
    </location>
</feature>